<dbReference type="InterPro" id="IPR035992">
    <property type="entry name" value="Ricin_B-like_lectins"/>
</dbReference>
<dbReference type="EMBL" id="CAADRA010005279">
    <property type="protein sequence ID" value="VFT88066.1"/>
    <property type="molecule type" value="Genomic_DNA"/>
</dbReference>
<organism evidence="2 3">
    <name type="scientific">Aphanomyces stellatus</name>
    <dbReference type="NCBI Taxonomy" id="120398"/>
    <lineage>
        <taxon>Eukaryota</taxon>
        <taxon>Sar</taxon>
        <taxon>Stramenopiles</taxon>
        <taxon>Oomycota</taxon>
        <taxon>Saprolegniomycetes</taxon>
        <taxon>Saprolegniales</taxon>
        <taxon>Verrucalvaceae</taxon>
        <taxon>Aphanomyces</taxon>
    </lineage>
</organism>
<gene>
    <name evidence="2" type="primary">Aste57867_11199</name>
    <name evidence="1" type="ORF">As57867_011157</name>
    <name evidence="2" type="ORF">ASTE57867_11199</name>
</gene>
<evidence type="ECO:0000313" key="2">
    <source>
        <dbReference type="EMBL" id="VFT88066.1"/>
    </source>
</evidence>
<evidence type="ECO:0000313" key="3">
    <source>
        <dbReference type="Proteomes" id="UP000332933"/>
    </source>
</evidence>
<dbReference type="PROSITE" id="PS50231">
    <property type="entry name" value="RICIN_B_LECTIN"/>
    <property type="match status" value="1"/>
</dbReference>
<reference evidence="1" key="2">
    <citation type="submission" date="2019-06" db="EMBL/GenBank/DDBJ databases">
        <title>Genomics analysis of Aphanomyces spp. identifies a new class of oomycete effector associated with host adaptation.</title>
        <authorList>
            <person name="Gaulin E."/>
        </authorList>
    </citation>
    <scope>NUCLEOTIDE SEQUENCE</scope>
    <source>
        <strain evidence="1">CBS 578.67</strain>
    </source>
</reference>
<evidence type="ECO:0000313" key="1">
    <source>
        <dbReference type="EMBL" id="KAF0698158.1"/>
    </source>
</evidence>
<proteinExistence type="predicted"/>
<accession>A0A485KS93</accession>
<dbReference type="EMBL" id="VJMH01005258">
    <property type="protein sequence ID" value="KAF0698158.1"/>
    <property type="molecule type" value="Genomic_DNA"/>
</dbReference>
<keyword evidence="3" id="KW-1185">Reference proteome</keyword>
<dbReference type="Proteomes" id="UP000332933">
    <property type="component" value="Unassembled WGS sequence"/>
</dbReference>
<dbReference type="SUPFAM" id="SSF50370">
    <property type="entry name" value="Ricin B-like lectins"/>
    <property type="match status" value="1"/>
</dbReference>
<sequence>MMASQRWSFEAHPFSGVYLVPFDGRGPRVVESTGIESYAMPIKMYRVSREVTHRWRFIKKDPETFSIQSETNANNFCMTLDQGNSGDVPALFRCDSGAMTQAFMF</sequence>
<reference evidence="2 3" key="1">
    <citation type="submission" date="2019-03" db="EMBL/GenBank/DDBJ databases">
        <authorList>
            <person name="Gaulin E."/>
            <person name="Dumas B."/>
        </authorList>
    </citation>
    <scope>NUCLEOTIDE SEQUENCE [LARGE SCALE GENOMIC DNA]</scope>
    <source>
        <strain evidence="2">CBS 568.67</strain>
    </source>
</reference>
<dbReference type="AlphaFoldDB" id="A0A485KS93"/>
<protein>
    <submittedName>
        <fullName evidence="2">Aste57867_11199 protein</fullName>
    </submittedName>
</protein>
<name>A0A485KS93_9STRA</name>